<accession>A0A0M4L8Q8</accession>
<feature type="domain" description="LpxI C-terminal" evidence="1">
    <location>
        <begin position="151"/>
        <end position="281"/>
    </location>
</feature>
<dbReference type="Gene3D" id="3.40.140.80">
    <property type="match status" value="1"/>
</dbReference>
<dbReference type="AlphaFoldDB" id="A0A0M4L8Q8"/>
<feature type="domain" description="LpxI N-terminal" evidence="2">
    <location>
        <begin position="14"/>
        <end position="143"/>
    </location>
</feature>
<dbReference type="PANTHER" id="PTHR39962:SF1">
    <property type="entry name" value="LPXI FAMILY PROTEIN"/>
    <property type="match status" value="1"/>
</dbReference>
<dbReference type="KEGG" id="banc:PU02_1074"/>
<evidence type="ECO:0000313" key="3">
    <source>
        <dbReference type="EMBL" id="ALE03888.1"/>
    </source>
</evidence>
<dbReference type="PATRIC" id="fig|1318743.3.peg.1090"/>
<sequence>MSLLCHKDHFSGRTAIIAGSGVLPIAVAKALEQRGSDPFIILLRGEVEPVLYAYEHCELSIVELARLLKVLKEKEICNVVLAGGVKRRPALFQLRFDWITLSILPKLLKVLKKGDDALLKTFVQIVESYGFCVVGAHEIVPDLLAPPEFDLTLRRASQKEKSDILLAVSAAKSLGRLDIGQAAVVIDGKVAALEGAEGTDAMLHQIYEMKKSGKVALQGGILVKCVKPQQDYRFDLPSIGPRTIINAAKSGLSGIAVEANKSLILSLRETVAEANKSKLFIETFEISDNG</sequence>
<name>A0A0M4L8Q8_9HYPH</name>
<keyword evidence="4" id="KW-1185">Reference proteome</keyword>
<dbReference type="Proteomes" id="UP000057213">
    <property type="component" value="Chromosome"/>
</dbReference>
<dbReference type="InterPro" id="IPR043167">
    <property type="entry name" value="LpxI_C_sf"/>
</dbReference>
<protein>
    <submittedName>
        <fullName evidence="3">UDP-2,3-diacylglucosamine pyrophosphatase</fullName>
    </submittedName>
</protein>
<dbReference type="Pfam" id="PF06230">
    <property type="entry name" value="LpxI_C"/>
    <property type="match status" value="1"/>
</dbReference>
<proteinExistence type="predicted"/>
<reference evidence="3 4" key="1">
    <citation type="journal article" date="2015" name="Genome Announc.">
        <title>Complete Genome Sequence of Bartonella ancashensis Strain 20.00, Isolated from the Blood of a Patient with Verruga Peruana.</title>
        <authorList>
            <person name="Hang J."/>
            <person name="Mullins K.E."/>
            <person name="Clifford R.J."/>
            <person name="Onmus-Leone F."/>
            <person name="Yang Y."/>
            <person name="Jiang J."/>
            <person name="Leguia M."/>
            <person name="Kasper M.R."/>
            <person name="Maguina C."/>
            <person name="Lesho E.P."/>
            <person name="Jarman R.G."/>
            <person name="Richards A.L."/>
            <person name="Blazes D."/>
        </authorList>
    </citation>
    <scope>NUCLEOTIDE SEQUENCE [LARGE SCALE GENOMIC DNA]</scope>
    <source>
        <strain evidence="3 4">20.00</strain>
    </source>
</reference>
<dbReference type="OrthoDB" id="9789836at2"/>
<dbReference type="Pfam" id="PF17930">
    <property type="entry name" value="LpxI_N"/>
    <property type="match status" value="1"/>
</dbReference>
<dbReference type="STRING" id="1318743.PU02_1074"/>
<dbReference type="InterPro" id="IPR010415">
    <property type="entry name" value="LpxI_C"/>
</dbReference>
<dbReference type="InterPro" id="IPR041255">
    <property type="entry name" value="LpxI_N"/>
</dbReference>
<dbReference type="EMBL" id="CP010401">
    <property type="protein sequence ID" value="ALE03888.1"/>
    <property type="molecule type" value="Genomic_DNA"/>
</dbReference>
<evidence type="ECO:0000313" key="4">
    <source>
        <dbReference type="Proteomes" id="UP000057213"/>
    </source>
</evidence>
<dbReference type="PANTHER" id="PTHR39962">
    <property type="entry name" value="BLL4848 PROTEIN"/>
    <property type="match status" value="1"/>
</dbReference>
<dbReference type="InterPro" id="IPR053174">
    <property type="entry name" value="LpxI"/>
</dbReference>
<evidence type="ECO:0000259" key="1">
    <source>
        <dbReference type="Pfam" id="PF06230"/>
    </source>
</evidence>
<organism evidence="3 4">
    <name type="scientific">Bartonella ancashensis</name>
    <dbReference type="NCBI Taxonomy" id="1318743"/>
    <lineage>
        <taxon>Bacteria</taxon>
        <taxon>Pseudomonadati</taxon>
        <taxon>Pseudomonadota</taxon>
        <taxon>Alphaproteobacteria</taxon>
        <taxon>Hyphomicrobiales</taxon>
        <taxon>Bartonellaceae</taxon>
        <taxon>Bartonella</taxon>
    </lineage>
</organism>
<dbReference type="RefSeq" id="WP_053944370.1">
    <property type="nucleotide sequence ID" value="NZ_CP010401.1"/>
</dbReference>
<dbReference type="Gene3D" id="3.40.50.20">
    <property type="match status" value="1"/>
</dbReference>
<gene>
    <name evidence="3" type="ORF">PU02_1074</name>
</gene>
<evidence type="ECO:0000259" key="2">
    <source>
        <dbReference type="Pfam" id="PF17930"/>
    </source>
</evidence>